<dbReference type="InterPro" id="IPR002641">
    <property type="entry name" value="PNPLA_dom"/>
</dbReference>
<sequence length="390" mass="43638">MNNKQHLIILFTLFLTACSSTHTIEKRVTQDNYKKVSIAAEPLDSDAEPFRFWPEQKFEFLLSEKDGTTPLRVSGERLNILALSGGGANGAFGAGVINGLYDSGQLEQYTIITGISAGSLIAPFVFAGGDNIPQLKRVMLGINDEMVLGNRNFLNALIKDAFTSGEELLEFISQVYTPEMIEQIAQQHQSGRRLLIGTTHFDSEELVIWNLGQIAQSDLPNKHSLIHQILAASSSIPGVFPPQFINVNYQGKQYEELHVDGGMAAQMFFKPNNLDYSKLNKALGLSQPPRVDVVRNGALKAPYETLPDKGVPLLSRSISGMIVQQTRGDLYRMLYFSELNDLDLSFTYVDDSFDGKKKTKQMFEIEYMEHLYRFGYNKAAQGMLWSKEMP</sequence>
<feature type="active site" description="Nucleophile" evidence="4">
    <location>
        <position position="116"/>
    </location>
</feature>
<keyword evidence="7" id="KW-1185">Reference proteome</keyword>
<dbReference type="SUPFAM" id="SSF52151">
    <property type="entry name" value="FabD/lysophospholipase-like"/>
    <property type="match status" value="1"/>
</dbReference>
<dbReference type="RefSeq" id="WP_284203904.1">
    <property type="nucleotide sequence ID" value="NZ_BSPQ01000005.1"/>
</dbReference>
<evidence type="ECO:0000256" key="3">
    <source>
        <dbReference type="ARBA" id="ARBA00023098"/>
    </source>
</evidence>
<dbReference type="InterPro" id="IPR016035">
    <property type="entry name" value="Acyl_Trfase/lysoPLipase"/>
</dbReference>
<feature type="short sequence motif" description="GXGXXG" evidence="4">
    <location>
        <begin position="85"/>
        <end position="90"/>
    </location>
</feature>
<reference evidence="7" key="1">
    <citation type="journal article" date="2019" name="Int. J. Syst. Evol. Microbiol.">
        <title>The Global Catalogue of Microorganisms (GCM) 10K type strain sequencing project: providing services to taxonomists for standard genome sequencing and annotation.</title>
        <authorList>
            <consortium name="The Broad Institute Genomics Platform"/>
            <consortium name="The Broad Institute Genome Sequencing Center for Infectious Disease"/>
            <person name="Wu L."/>
            <person name="Ma J."/>
        </authorList>
    </citation>
    <scope>NUCLEOTIDE SEQUENCE [LARGE SCALE GENOMIC DNA]</scope>
    <source>
        <strain evidence="7">NBRC 103166</strain>
    </source>
</reference>
<evidence type="ECO:0000313" key="7">
    <source>
        <dbReference type="Proteomes" id="UP001157353"/>
    </source>
</evidence>
<feature type="active site" description="Proton acceptor" evidence="4">
    <location>
        <position position="260"/>
    </location>
</feature>
<feature type="domain" description="PNPLA" evidence="5">
    <location>
        <begin position="81"/>
        <end position="273"/>
    </location>
</feature>
<evidence type="ECO:0000256" key="2">
    <source>
        <dbReference type="ARBA" id="ARBA00022963"/>
    </source>
</evidence>
<name>A0ABQ6E098_9GAMM</name>
<feature type="short sequence motif" description="DGA/G" evidence="4">
    <location>
        <begin position="260"/>
        <end position="262"/>
    </location>
</feature>
<dbReference type="Gene3D" id="3.40.1090.10">
    <property type="entry name" value="Cytosolic phospholipase A2 catalytic domain"/>
    <property type="match status" value="1"/>
</dbReference>
<proteinExistence type="predicted"/>
<gene>
    <name evidence="6" type="ORF">GCM10007916_18530</name>
</gene>
<accession>A0ABQ6E098</accession>
<keyword evidence="1 4" id="KW-0378">Hydrolase</keyword>
<dbReference type="Proteomes" id="UP001157353">
    <property type="component" value="Unassembled WGS sequence"/>
</dbReference>
<protein>
    <recommendedName>
        <fullName evidence="5">PNPLA domain-containing protein</fullName>
    </recommendedName>
</protein>
<evidence type="ECO:0000256" key="4">
    <source>
        <dbReference type="PROSITE-ProRule" id="PRU01161"/>
    </source>
</evidence>
<organism evidence="6 7">
    <name type="scientific">Psychromonas marina</name>
    <dbReference type="NCBI Taxonomy" id="88364"/>
    <lineage>
        <taxon>Bacteria</taxon>
        <taxon>Pseudomonadati</taxon>
        <taxon>Pseudomonadota</taxon>
        <taxon>Gammaproteobacteria</taxon>
        <taxon>Alteromonadales</taxon>
        <taxon>Psychromonadaceae</taxon>
        <taxon>Psychromonas</taxon>
    </lineage>
</organism>
<evidence type="ECO:0000256" key="1">
    <source>
        <dbReference type="ARBA" id="ARBA00022801"/>
    </source>
</evidence>
<dbReference type="PANTHER" id="PTHR14226:SF74">
    <property type="entry name" value="BLR4684 PROTEIN"/>
    <property type="match status" value="1"/>
</dbReference>
<keyword evidence="2 4" id="KW-0442">Lipid degradation</keyword>
<evidence type="ECO:0000313" key="6">
    <source>
        <dbReference type="EMBL" id="GLS90786.1"/>
    </source>
</evidence>
<keyword evidence="3 4" id="KW-0443">Lipid metabolism</keyword>
<dbReference type="PROSITE" id="PS51257">
    <property type="entry name" value="PROKAR_LIPOPROTEIN"/>
    <property type="match status" value="1"/>
</dbReference>
<comment type="caution">
    <text evidence="6">The sequence shown here is derived from an EMBL/GenBank/DDBJ whole genome shotgun (WGS) entry which is preliminary data.</text>
</comment>
<dbReference type="Pfam" id="PF01734">
    <property type="entry name" value="Patatin"/>
    <property type="match status" value="1"/>
</dbReference>
<dbReference type="EMBL" id="BSPQ01000005">
    <property type="protein sequence ID" value="GLS90786.1"/>
    <property type="molecule type" value="Genomic_DNA"/>
</dbReference>
<dbReference type="PROSITE" id="PS51635">
    <property type="entry name" value="PNPLA"/>
    <property type="match status" value="1"/>
</dbReference>
<feature type="short sequence motif" description="GXSXG" evidence="4">
    <location>
        <begin position="114"/>
        <end position="118"/>
    </location>
</feature>
<evidence type="ECO:0000259" key="5">
    <source>
        <dbReference type="PROSITE" id="PS51635"/>
    </source>
</evidence>
<dbReference type="InterPro" id="IPR050301">
    <property type="entry name" value="NTE"/>
</dbReference>
<dbReference type="PANTHER" id="PTHR14226">
    <property type="entry name" value="NEUROPATHY TARGET ESTERASE/SWISS CHEESE D.MELANOGASTER"/>
    <property type="match status" value="1"/>
</dbReference>